<dbReference type="OrthoDB" id="73875at2759"/>
<keyword evidence="1" id="KW-0472">Membrane</keyword>
<accession>A0A318Y3P4</accession>
<dbReference type="EMBL" id="KZ821518">
    <property type="protein sequence ID" value="PYH28364.1"/>
    <property type="molecule type" value="Genomic_DNA"/>
</dbReference>
<dbReference type="AlphaFoldDB" id="A0A318Y3P4"/>
<sequence length="134" mass="13942">MKGVESISEEYHKEMVEEAILLFVTAFLLLIPGLGEIADSVELTSVAAALRAIGAAGDAGFEIYSVVSVKDAGASEIFLALLGGLGILDMLKAPSLFAKAAKATRGMDAGDIAKLGEEVKGGMAEIDKLKQLCR</sequence>
<dbReference type="RefSeq" id="XP_025473842.1">
    <property type="nucleotide sequence ID" value="XM_025627597.1"/>
</dbReference>
<name>A0A318Y3P4_ASPNB</name>
<reference evidence="2" key="1">
    <citation type="submission" date="2016-12" db="EMBL/GenBank/DDBJ databases">
        <title>The genomes of Aspergillus section Nigri reveals drivers in fungal speciation.</title>
        <authorList>
            <consortium name="DOE Joint Genome Institute"/>
            <person name="Vesth T.C."/>
            <person name="Nybo J."/>
            <person name="Theobald S."/>
            <person name="Brandl J."/>
            <person name="Frisvad J.C."/>
            <person name="Nielsen K.F."/>
            <person name="Lyhne E.K."/>
            <person name="Kogle M.E."/>
            <person name="Kuo A."/>
            <person name="Riley R."/>
            <person name="Clum A."/>
            <person name="Nolan M."/>
            <person name="Lipzen A."/>
            <person name="Salamov A."/>
            <person name="Henrissat B."/>
            <person name="Wiebenga A."/>
            <person name="De Vries R.P."/>
            <person name="Grigoriev I.V."/>
            <person name="Mortensen U.H."/>
            <person name="Andersen M.R."/>
            <person name="Baker S.E."/>
        </authorList>
    </citation>
    <scope>NUCLEOTIDE SEQUENCE [LARGE SCALE GENOMIC DNA]</scope>
    <source>
        <strain evidence="2">CBS 115656</strain>
    </source>
</reference>
<organism evidence="2 3">
    <name type="scientific">Aspergillus neoniger (strain CBS 115656)</name>
    <dbReference type="NCBI Taxonomy" id="1448310"/>
    <lineage>
        <taxon>Eukaryota</taxon>
        <taxon>Fungi</taxon>
        <taxon>Dikarya</taxon>
        <taxon>Ascomycota</taxon>
        <taxon>Pezizomycotina</taxon>
        <taxon>Eurotiomycetes</taxon>
        <taxon>Eurotiomycetidae</taxon>
        <taxon>Eurotiales</taxon>
        <taxon>Aspergillaceae</taxon>
        <taxon>Aspergillus</taxon>
        <taxon>Aspergillus subgen. Circumdati</taxon>
    </lineage>
</organism>
<keyword evidence="1" id="KW-1133">Transmembrane helix</keyword>
<dbReference type="GeneID" id="37130053"/>
<feature type="transmembrane region" description="Helical" evidence="1">
    <location>
        <begin position="77"/>
        <end position="97"/>
    </location>
</feature>
<keyword evidence="3" id="KW-1185">Reference proteome</keyword>
<gene>
    <name evidence="2" type="ORF">BO87DRAFT_431586</name>
</gene>
<dbReference type="Proteomes" id="UP000247647">
    <property type="component" value="Unassembled WGS sequence"/>
</dbReference>
<evidence type="ECO:0000313" key="2">
    <source>
        <dbReference type="EMBL" id="PYH28364.1"/>
    </source>
</evidence>
<proteinExistence type="predicted"/>
<evidence type="ECO:0000313" key="3">
    <source>
        <dbReference type="Proteomes" id="UP000247647"/>
    </source>
</evidence>
<keyword evidence="1" id="KW-0812">Transmembrane</keyword>
<protein>
    <submittedName>
        <fullName evidence="2">Uncharacterized protein</fullName>
    </submittedName>
</protein>
<feature type="transmembrane region" description="Helical" evidence="1">
    <location>
        <begin position="20"/>
        <end position="38"/>
    </location>
</feature>
<evidence type="ECO:0000256" key="1">
    <source>
        <dbReference type="SAM" id="Phobius"/>
    </source>
</evidence>